<dbReference type="Proteomes" id="UP000295773">
    <property type="component" value="Unassembled WGS sequence"/>
</dbReference>
<dbReference type="GO" id="GO:0033926">
    <property type="term" value="F:endo-alpha-N-acetylgalactosaminidase activity"/>
    <property type="evidence" value="ECO:0007669"/>
    <property type="project" value="InterPro"/>
</dbReference>
<accession>A0A4V2VKJ0</accession>
<dbReference type="AlphaFoldDB" id="A0A4V2VKJ0"/>
<evidence type="ECO:0000313" key="2">
    <source>
        <dbReference type="Proteomes" id="UP000295773"/>
    </source>
</evidence>
<dbReference type="EMBL" id="SMBP01000009">
    <property type="protein sequence ID" value="TCU60085.1"/>
    <property type="molecule type" value="Genomic_DNA"/>
</dbReference>
<dbReference type="InterPro" id="IPR043751">
    <property type="entry name" value="DUF5696"/>
</dbReference>
<keyword evidence="2" id="KW-1185">Reference proteome</keyword>
<evidence type="ECO:0000313" key="1">
    <source>
        <dbReference type="EMBL" id="TCU60085.1"/>
    </source>
</evidence>
<name>A0A4V2VKJ0_9FIRM</name>
<comment type="caution">
    <text evidence="1">The sequence shown here is derived from an EMBL/GenBank/DDBJ whole genome shotgun (WGS) entry which is preliminary data.</text>
</comment>
<dbReference type="Pfam" id="PF18952">
    <property type="entry name" value="DUF5696"/>
    <property type="match status" value="1"/>
</dbReference>
<gene>
    <name evidence="1" type="ORF">EDD61_109125</name>
</gene>
<dbReference type="InterPro" id="IPR025706">
    <property type="entry name" value="Endoa_GalNAc"/>
</dbReference>
<organism evidence="1 2">
    <name type="scientific">Longicatena caecimuris</name>
    <dbReference type="NCBI Taxonomy" id="1796635"/>
    <lineage>
        <taxon>Bacteria</taxon>
        <taxon>Bacillati</taxon>
        <taxon>Bacillota</taxon>
        <taxon>Erysipelotrichia</taxon>
        <taxon>Erysipelotrichales</taxon>
        <taxon>Erysipelotrichaceae</taxon>
        <taxon>Longicatena</taxon>
    </lineage>
</organism>
<proteinExistence type="predicted"/>
<dbReference type="CDD" id="cd14244">
    <property type="entry name" value="GH_101_like"/>
    <property type="match status" value="1"/>
</dbReference>
<keyword evidence="1" id="KW-0378">Hydrolase</keyword>
<sequence length="632" mass="72799">MNLQAHTITLTLQEDTLQISIALPHQHWQSIQQAPYLLYHQKKLAFTQATQIHHSYCQVGLAKGILSDYQGFFNTDLHFQTLILISSSSEITFHFLPIKDEGVTEVFWPMPFTFDKASKDWYTLLPLQQGLLLPNTWKKEVCQLPFDGAFCSSSAYMPWLSQIKENMGYLLINDTPWDSAYQIQHPAHGPYTHVSIRWLSSLGKLSYRRSLRMQFYEHCNHNTIAKAYRKDAIARGLLVTLKEKSIQQPSLDELIGACFLHKGIQTHVQPQSRFYDAKKPDRYESLTTFATRRQEMIEWKQLGVNKLYLHLDGWGVEGYDNAHPSILPPCEKAGGWDGLQALCQQMKQLHYVFGLHDQYRDHYHLGKEYDPQNSVQLPDGSIPSHAYWAGGEQDYLCASLASSYVKRNYEALFAHGIYPDAVYLDVFTCNEPDECAHPMHRMTRRECLAYRNACFAWLLSKHILTSSEEVNEWALPYQIFAHYGPYHFMMHSPKEERIGIGIPLFNLVYHDCVLLPWPMDVYLDGEDLMLYALLNGGAPYLEKDGAYPNTDGVFDNEYKSLTKQEKQERSAIVSAFHTLVAKEEMVSHEFLDHDYKCQKTRFANGCEVTIDLRNNSYTLSVPAMDDANLSNI</sequence>
<reference evidence="1 2" key="1">
    <citation type="submission" date="2019-03" db="EMBL/GenBank/DDBJ databases">
        <title>Genomic Encyclopedia of Type Strains, Phase IV (KMG-IV): sequencing the most valuable type-strain genomes for metagenomic binning, comparative biology and taxonomic classification.</title>
        <authorList>
            <person name="Goeker M."/>
        </authorList>
    </citation>
    <scope>NUCLEOTIDE SEQUENCE [LARGE SCALE GENOMIC DNA]</scope>
    <source>
        <strain evidence="1 2">DSM 29481</strain>
    </source>
</reference>
<dbReference type="Gene3D" id="3.20.20.80">
    <property type="entry name" value="Glycosidases"/>
    <property type="match status" value="1"/>
</dbReference>
<protein>
    <submittedName>
        <fullName evidence="1">Glycosyl hydrolase family 101</fullName>
    </submittedName>
</protein>
<dbReference type="RefSeq" id="WP_132224786.1">
    <property type="nucleotide sequence ID" value="NZ_JANKBG010000009.1"/>
</dbReference>